<dbReference type="PANTHER" id="PTHR30046">
    <property type="entry name" value="FLAGELLAR M-RING PROTEIN"/>
    <property type="match status" value="1"/>
</dbReference>
<evidence type="ECO:0000256" key="6">
    <source>
        <dbReference type="ARBA" id="ARBA00023237"/>
    </source>
</evidence>
<dbReference type="PRINTS" id="PR01338">
    <property type="entry name" value="TYPE3OMKPROT"/>
</dbReference>
<dbReference type="EMBL" id="BJVU01000010">
    <property type="protein sequence ID" value="GEL59587.1"/>
    <property type="molecule type" value="Genomic_DNA"/>
</dbReference>
<comment type="caution">
    <text evidence="10">The sequence shown here is derived from an EMBL/GenBank/DDBJ whole genome shotgun (WGS) entry which is preliminary data.</text>
</comment>
<dbReference type="EMBL" id="BAMV01000002">
    <property type="protein sequence ID" value="GAN59209.1"/>
    <property type="molecule type" value="Genomic_DNA"/>
</dbReference>
<accession>A0A6N3SSC7</accession>
<dbReference type="PANTHER" id="PTHR30046:SF2">
    <property type="entry name" value="YOP PROTEINS TRANSLOCATION LIPOPROTEIN J"/>
    <property type="match status" value="1"/>
</dbReference>
<evidence type="ECO:0000256" key="8">
    <source>
        <dbReference type="RuleBase" id="RU364102"/>
    </source>
</evidence>
<dbReference type="InterPro" id="IPR045851">
    <property type="entry name" value="AMP-bd_C_sf"/>
</dbReference>
<evidence type="ECO:0000313" key="12">
    <source>
        <dbReference type="Proteomes" id="UP000032671"/>
    </source>
</evidence>
<dbReference type="NCBIfam" id="TIGR02544">
    <property type="entry name" value="III_secr_YscJ"/>
    <property type="match status" value="1"/>
</dbReference>
<proteinExistence type="inferred from homology"/>
<evidence type="ECO:0000256" key="2">
    <source>
        <dbReference type="ARBA" id="ARBA00009509"/>
    </source>
</evidence>
<keyword evidence="6 8" id="KW-0998">Cell outer membrane</keyword>
<evidence type="ECO:0000313" key="11">
    <source>
        <dbReference type="EMBL" id="GEL59587.1"/>
    </source>
</evidence>
<accession>A0A0D6MZT2</accession>
<keyword evidence="7 8" id="KW-0449">Lipoprotein</keyword>
<sequence>MLFWRPRAFKTVFVLLPLLLLCACKTELMTGLAEDDANSMLALLLQHGVSADKVQQKDGSDILRVEQKQFAQAVSLLHEAGYPRQSFKTMGDVFQASGLVSSPQQERARFLWALGQELSRTISDIDGVLTARVQVVLPNNDLLNREPTPSSASVFVRYKEQSPAQYLVPQIKQLVADSVEGLSYDRVSVVLVPVAEKDTPAVPTFAGAGTRWELLGVLPALMLALFAGVGVNRRWPDLSERVRRWGKP</sequence>
<feature type="signal peptide" evidence="8">
    <location>
        <begin position="1"/>
        <end position="25"/>
    </location>
</feature>
<evidence type="ECO:0000256" key="3">
    <source>
        <dbReference type="ARBA" id="ARBA00022729"/>
    </source>
</evidence>
<gene>
    <name evidence="10" type="ORF">Abci_002_086</name>
    <name evidence="11" type="ORF">ACI01nite_21890</name>
</gene>
<keyword evidence="13" id="KW-1185">Reference proteome</keyword>
<dbReference type="PROSITE" id="PS51257">
    <property type="entry name" value="PROKAR_LIPOPROTEIN"/>
    <property type="match status" value="1"/>
</dbReference>
<evidence type="ECO:0000313" key="13">
    <source>
        <dbReference type="Proteomes" id="UP000321891"/>
    </source>
</evidence>
<comment type="subcellular location">
    <subcellularLocation>
        <location evidence="1">Cell outer membrane</location>
        <topology evidence="1">Lipid-anchor</topology>
    </subcellularLocation>
</comment>
<keyword evidence="3 8" id="KW-0732">Signal</keyword>
<dbReference type="STRING" id="1231339.Abci_002_086"/>
<name>A0A0D6MZT2_9PROT</name>
<keyword evidence="5 8" id="KW-0564">Palmitate</keyword>
<comment type="similarity">
    <text evidence="2 8">Belongs to the YscJ lipoprotein family.</text>
</comment>
<reference evidence="10 12" key="1">
    <citation type="submission" date="2012-11" db="EMBL/GenBank/DDBJ databases">
        <title>Whole genome sequence of Acetobacter cibinongensis 4H-1.</title>
        <authorList>
            <person name="Azuma Y."/>
            <person name="Higashiura N."/>
            <person name="Hirakawa H."/>
            <person name="Matsushita K."/>
        </authorList>
    </citation>
    <scope>NUCLEOTIDE SEQUENCE [LARGE SCALE GENOMIC DNA]</scope>
    <source>
        <strain evidence="10 12">4H-1</strain>
    </source>
</reference>
<reference evidence="11 13" key="2">
    <citation type="submission" date="2019-07" db="EMBL/GenBank/DDBJ databases">
        <title>Whole genome shotgun sequence of Acetobacter cibinongensis NBRC 16605.</title>
        <authorList>
            <person name="Hosoyama A."/>
            <person name="Uohara A."/>
            <person name="Ohji S."/>
            <person name="Ichikawa N."/>
        </authorList>
    </citation>
    <scope>NUCLEOTIDE SEQUENCE [LARGE SCALE GENOMIC DNA]</scope>
    <source>
        <strain evidence="11 13">NBRC 16605</strain>
    </source>
</reference>
<organism evidence="10 12">
    <name type="scientific">Acetobacter cibinongensis</name>
    <dbReference type="NCBI Taxonomy" id="146475"/>
    <lineage>
        <taxon>Bacteria</taxon>
        <taxon>Pseudomonadati</taxon>
        <taxon>Pseudomonadota</taxon>
        <taxon>Alphaproteobacteria</taxon>
        <taxon>Acetobacterales</taxon>
        <taxon>Acetobacteraceae</taxon>
        <taxon>Acetobacter</taxon>
    </lineage>
</organism>
<protein>
    <recommendedName>
        <fullName evidence="8">Lipoprotein</fullName>
    </recommendedName>
</protein>
<evidence type="ECO:0000256" key="1">
    <source>
        <dbReference type="ARBA" id="ARBA00004459"/>
    </source>
</evidence>
<dbReference type="RefSeq" id="WP_052944745.1">
    <property type="nucleotide sequence ID" value="NZ_BAMV01000002.1"/>
</dbReference>
<dbReference type="GO" id="GO:0009279">
    <property type="term" value="C:cell outer membrane"/>
    <property type="evidence" value="ECO:0007669"/>
    <property type="project" value="UniProtKB-SubCell"/>
</dbReference>
<keyword evidence="4" id="KW-0472">Membrane</keyword>
<feature type="domain" description="Flagellar M-ring N-terminal" evidence="9">
    <location>
        <begin position="26"/>
        <end position="190"/>
    </location>
</feature>
<evidence type="ECO:0000259" key="9">
    <source>
        <dbReference type="Pfam" id="PF01514"/>
    </source>
</evidence>
<dbReference type="AlphaFoldDB" id="A0A0D6MZT2"/>
<evidence type="ECO:0000256" key="7">
    <source>
        <dbReference type="ARBA" id="ARBA00023288"/>
    </source>
</evidence>
<dbReference type="Proteomes" id="UP000321891">
    <property type="component" value="Unassembled WGS sequence"/>
</dbReference>
<dbReference type="Gene3D" id="3.30.70.1530">
    <property type="entry name" value="Hypothetical protein rpa1041"/>
    <property type="match status" value="1"/>
</dbReference>
<dbReference type="GO" id="GO:0009306">
    <property type="term" value="P:protein secretion"/>
    <property type="evidence" value="ECO:0007669"/>
    <property type="project" value="InterPro"/>
</dbReference>
<evidence type="ECO:0000256" key="4">
    <source>
        <dbReference type="ARBA" id="ARBA00023136"/>
    </source>
</evidence>
<evidence type="ECO:0000313" key="10">
    <source>
        <dbReference type="EMBL" id="GAN59209.1"/>
    </source>
</evidence>
<dbReference type="Proteomes" id="UP000032671">
    <property type="component" value="Unassembled WGS sequence"/>
</dbReference>
<feature type="chain" id="PRO_5028558255" description="Lipoprotein" evidence="8">
    <location>
        <begin position="26"/>
        <end position="248"/>
    </location>
</feature>
<dbReference type="Pfam" id="PF01514">
    <property type="entry name" value="YscJ_FliF"/>
    <property type="match status" value="1"/>
</dbReference>
<dbReference type="Gene3D" id="3.30.300.30">
    <property type="match status" value="1"/>
</dbReference>
<dbReference type="InterPro" id="IPR006182">
    <property type="entry name" value="FliF_N_dom"/>
</dbReference>
<evidence type="ECO:0000256" key="5">
    <source>
        <dbReference type="ARBA" id="ARBA00023139"/>
    </source>
</evidence>
<dbReference type="InterPro" id="IPR003282">
    <property type="entry name" value="T3SS_SctJ"/>
</dbReference>
<dbReference type="InterPro" id="IPR043427">
    <property type="entry name" value="YscJ/FliF"/>
</dbReference>